<dbReference type="AlphaFoldDB" id="A0A915HKR8"/>
<sequence>MTPLNRSHRDLSMLVAARDLKIAPSNRRTYGAVRACTIGKSPRNHANLICVANFTQTSLKYSSFKPANMIKNSKKS</sequence>
<evidence type="ECO:0000313" key="2">
    <source>
        <dbReference type="WBParaSite" id="nRc.2.0.1.t02563-RA"/>
    </source>
</evidence>
<keyword evidence="1" id="KW-1185">Reference proteome</keyword>
<proteinExistence type="predicted"/>
<dbReference type="WBParaSite" id="nRc.2.0.1.t02563-RA">
    <property type="protein sequence ID" value="nRc.2.0.1.t02563-RA"/>
    <property type="gene ID" value="nRc.2.0.1.g02563"/>
</dbReference>
<dbReference type="Proteomes" id="UP000887565">
    <property type="component" value="Unplaced"/>
</dbReference>
<protein>
    <submittedName>
        <fullName evidence="2">Uncharacterized protein</fullName>
    </submittedName>
</protein>
<evidence type="ECO:0000313" key="1">
    <source>
        <dbReference type="Proteomes" id="UP000887565"/>
    </source>
</evidence>
<reference evidence="2" key="1">
    <citation type="submission" date="2022-11" db="UniProtKB">
        <authorList>
            <consortium name="WormBaseParasite"/>
        </authorList>
    </citation>
    <scope>IDENTIFICATION</scope>
</reference>
<name>A0A915HKR8_ROMCU</name>
<organism evidence="1 2">
    <name type="scientific">Romanomermis culicivorax</name>
    <name type="common">Nematode worm</name>
    <dbReference type="NCBI Taxonomy" id="13658"/>
    <lineage>
        <taxon>Eukaryota</taxon>
        <taxon>Metazoa</taxon>
        <taxon>Ecdysozoa</taxon>
        <taxon>Nematoda</taxon>
        <taxon>Enoplea</taxon>
        <taxon>Dorylaimia</taxon>
        <taxon>Mermithida</taxon>
        <taxon>Mermithoidea</taxon>
        <taxon>Mermithidae</taxon>
        <taxon>Romanomermis</taxon>
    </lineage>
</organism>
<accession>A0A915HKR8</accession>